<dbReference type="AlphaFoldDB" id="A0A379FZG5"/>
<evidence type="ECO:0000313" key="1">
    <source>
        <dbReference type="EMBL" id="SUC34108.1"/>
    </source>
</evidence>
<gene>
    <name evidence="1" type="ORF">NCTC12026_00437</name>
</gene>
<accession>A0A379FZG5</accession>
<dbReference type="OrthoDB" id="9903339at2"/>
<dbReference type="Proteomes" id="UP000255129">
    <property type="component" value="Unassembled WGS sequence"/>
</dbReference>
<reference evidence="1 2" key="1">
    <citation type="submission" date="2018-06" db="EMBL/GenBank/DDBJ databases">
        <authorList>
            <consortium name="Pathogen Informatics"/>
            <person name="Doyle S."/>
        </authorList>
    </citation>
    <scope>NUCLEOTIDE SEQUENCE [LARGE SCALE GENOMIC DNA]</scope>
    <source>
        <strain evidence="1 2">NCTC12026</strain>
    </source>
</reference>
<dbReference type="RefSeq" id="WP_006813837.1">
    <property type="nucleotide sequence ID" value="NZ_CABLCG010000038.1"/>
</dbReference>
<dbReference type="EMBL" id="UGUA01000002">
    <property type="protein sequence ID" value="SUC34108.1"/>
    <property type="molecule type" value="Genomic_DNA"/>
</dbReference>
<sequence length="375" mass="43488">MLISSIPFQQNTLINDTNSQKCIKTYYSNNQILINSAKLSLSRGLTSTFLINEVNNKGISFINLLNKSRIQSHATPQINEQITTQEPVDNKSFCKKVFRECLTEVLQFQDFYTSLKFYKQYYEMSREIDLKGSKNVLKKITEHQQQEASKPLIQLNTTRHFQSYNQQVHKLARYYYQGISDGVYKYTKEGDKFRHDQEFKTLENHFTDHSKLKELVEHPTNALANRFLIAAHAEMRNKEFGNFDHLLTLYGLITHSDINTPYLPQKKTVTQLNSDLQQYRQPSNSSAIYLQFLFSNDTLAASIQPNSSGSGMSYKIFDTHKELQQFDDFDGFMQSLETKIAQYNHKNNLPSSLVYVKAFHPQVNEDTLVGSYLTL</sequence>
<evidence type="ECO:0000313" key="2">
    <source>
        <dbReference type="Proteomes" id="UP000255129"/>
    </source>
</evidence>
<organism evidence="1 2">
    <name type="scientific">Providencia rustigianii</name>
    <dbReference type="NCBI Taxonomy" id="158850"/>
    <lineage>
        <taxon>Bacteria</taxon>
        <taxon>Pseudomonadati</taxon>
        <taxon>Pseudomonadota</taxon>
        <taxon>Gammaproteobacteria</taxon>
        <taxon>Enterobacterales</taxon>
        <taxon>Morganellaceae</taxon>
        <taxon>Providencia</taxon>
    </lineage>
</organism>
<protein>
    <submittedName>
        <fullName evidence="1">Uncharacterized protein</fullName>
    </submittedName>
</protein>
<name>A0A379FZG5_9GAMM</name>
<proteinExistence type="predicted"/>